<dbReference type="Pfam" id="PF00746">
    <property type="entry name" value="Gram_pos_anchor"/>
    <property type="match status" value="1"/>
</dbReference>
<gene>
    <name evidence="8" type="ORF">HZY85_02505</name>
</gene>
<reference evidence="8 9" key="1">
    <citation type="submission" date="2020-07" db="EMBL/GenBank/DDBJ databases">
        <title>MOT database genomes.</title>
        <authorList>
            <person name="Joseph S."/>
            <person name="Aduse-Opoku J."/>
            <person name="Hashim A."/>
            <person name="Wade W."/>
            <person name="Curtis M."/>
        </authorList>
    </citation>
    <scope>NUCLEOTIDE SEQUENCE [LARGE SCALE GENOMIC DNA]</scope>
    <source>
        <strain evidence="8 9">CIP 106318</strain>
    </source>
</reference>
<organism evidence="8 9">
    <name type="scientific">Gemelliphila palaticanis</name>
    <dbReference type="NCBI Taxonomy" id="81950"/>
    <lineage>
        <taxon>Bacteria</taxon>
        <taxon>Bacillati</taxon>
        <taxon>Bacillota</taxon>
        <taxon>Bacilli</taxon>
        <taxon>Bacillales</taxon>
        <taxon>Gemellaceae</taxon>
        <taxon>Gemelliphila</taxon>
    </lineage>
</organism>
<evidence type="ECO:0000313" key="8">
    <source>
        <dbReference type="EMBL" id="NYS47064.1"/>
    </source>
</evidence>
<evidence type="ECO:0000256" key="2">
    <source>
        <dbReference type="ARBA" id="ARBA00022512"/>
    </source>
</evidence>
<keyword evidence="6" id="KW-0472">Membrane</keyword>
<evidence type="ECO:0000256" key="3">
    <source>
        <dbReference type="ARBA" id="ARBA00022525"/>
    </source>
</evidence>
<evidence type="ECO:0000256" key="1">
    <source>
        <dbReference type="ARBA" id="ARBA00004168"/>
    </source>
</evidence>
<keyword evidence="9" id="KW-1185">Reference proteome</keyword>
<evidence type="ECO:0000256" key="6">
    <source>
        <dbReference type="SAM" id="Phobius"/>
    </source>
</evidence>
<keyword evidence="3" id="KW-0964">Secreted</keyword>
<keyword evidence="5" id="KW-0572">Peptidoglycan-anchor</keyword>
<keyword evidence="2" id="KW-0134">Cell wall</keyword>
<dbReference type="NCBIfam" id="TIGR01167">
    <property type="entry name" value="LPXTG_anchor"/>
    <property type="match status" value="1"/>
</dbReference>
<evidence type="ECO:0000256" key="4">
    <source>
        <dbReference type="ARBA" id="ARBA00022729"/>
    </source>
</evidence>
<dbReference type="Proteomes" id="UP000531840">
    <property type="component" value="Unassembled WGS sequence"/>
</dbReference>
<accession>A0ABX2T0U7</accession>
<proteinExistence type="predicted"/>
<comment type="subcellular location">
    <subcellularLocation>
        <location evidence="1">Secreted</location>
        <location evidence="1">Cell wall</location>
        <topology evidence="1">Peptidoglycan-anchor</topology>
    </subcellularLocation>
</comment>
<dbReference type="InterPro" id="IPR019931">
    <property type="entry name" value="LPXTG_anchor"/>
</dbReference>
<protein>
    <submittedName>
        <fullName evidence="8">LPXTG cell wall anchor domain-containing protein</fullName>
    </submittedName>
</protein>
<name>A0ABX2T0U7_9BACL</name>
<evidence type="ECO:0000256" key="5">
    <source>
        <dbReference type="ARBA" id="ARBA00023088"/>
    </source>
</evidence>
<keyword evidence="6" id="KW-1133">Transmembrane helix</keyword>
<keyword evidence="4" id="KW-0732">Signal</keyword>
<feature type="domain" description="Gram-positive cocci surface proteins LPxTG" evidence="7">
    <location>
        <begin position="8"/>
        <end position="43"/>
    </location>
</feature>
<dbReference type="RefSeq" id="WP_179940541.1">
    <property type="nucleotide sequence ID" value="NZ_JACBYF010000003.1"/>
</dbReference>
<comment type="caution">
    <text evidence="8">The sequence shown here is derived from an EMBL/GenBank/DDBJ whole genome shotgun (WGS) entry which is preliminary data.</text>
</comment>
<sequence>MYLLSSTLPNTGEAIKNYGPYLGGLIIVGIIIFLIYRKKKDDK</sequence>
<keyword evidence="6" id="KW-0812">Transmembrane</keyword>
<dbReference type="PROSITE" id="PS50847">
    <property type="entry name" value="GRAM_POS_ANCHORING"/>
    <property type="match status" value="1"/>
</dbReference>
<feature type="transmembrane region" description="Helical" evidence="6">
    <location>
        <begin position="20"/>
        <end position="36"/>
    </location>
</feature>
<evidence type="ECO:0000259" key="7">
    <source>
        <dbReference type="PROSITE" id="PS50847"/>
    </source>
</evidence>
<dbReference type="EMBL" id="JACBYF010000003">
    <property type="protein sequence ID" value="NYS47064.1"/>
    <property type="molecule type" value="Genomic_DNA"/>
</dbReference>
<evidence type="ECO:0000313" key="9">
    <source>
        <dbReference type="Proteomes" id="UP000531840"/>
    </source>
</evidence>